<comment type="subcellular location">
    <subcellularLocation>
        <location evidence="1">Cell membrane</location>
        <topology evidence="1">Multi-pass membrane protein</topology>
    </subcellularLocation>
</comment>
<feature type="transmembrane region" description="Helical" evidence="6">
    <location>
        <begin position="139"/>
        <end position="160"/>
    </location>
</feature>
<feature type="transmembrane region" description="Helical" evidence="6">
    <location>
        <begin position="7"/>
        <end position="28"/>
    </location>
</feature>
<feature type="transmembrane region" description="Helical" evidence="6">
    <location>
        <begin position="74"/>
        <end position="94"/>
    </location>
</feature>
<proteinExistence type="predicted"/>
<keyword evidence="2" id="KW-1003">Cell membrane</keyword>
<gene>
    <name evidence="7" type="ORF">A7K69_07320</name>
</gene>
<evidence type="ECO:0000256" key="3">
    <source>
        <dbReference type="ARBA" id="ARBA00022692"/>
    </source>
</evidence>
<dbReference type="Proteomes" id="UP000078290">
    <property type="component" value="Unassembled WGS sequence"/>
</dbReference>
<evidence type="ECO:0000256" key="4">
    <source>
        <dbReference type="ARBA" id="ARBA00022989"/>
    </source>
</evidence>
<dbReference type="PANTHER" id="PTHR33545:SF5">
    <property type="entry name" value="UPF0750 MEMBRANE PROTEIN YITT"/>
    <property type="match status" value="1"/>
</dbReference>
<keyword evidence="3 6" id="KW-0812">Transmembrane</keyword>
<dbReference type="InterPro" id="IPR003740">
    <property type="entry name" value="YitT"/>
</dbReference>
<dbReference type="GO" id="GO:0005886">
    <property type="term" value="C:plasma membrane"/>
    <property type="evidence" value="ECO:0007669"/>
    <property type="project" value="UniProtKB-SubCell"/>
</dbReference>
<name>A0A1B7KRP0_PARTM</name>
<keyword evidence="5 6" id="KW-0472">Membrane</keyword>
<evidence type="ECO:0000256" key="1">
    <source>
        <dbReference type="ARBA" id="ARBA00004651"/>
    </source>
</evidence>
<dbReference type="OrthoDB" id="2602718at2"/>
<evidence type="ECO:0000256" key="5">
    <source>
        <dbReference type="ARBA" id="ARBA00023136"/>
    </source>
</evidence>
<accession>A0A1B7KRP0</accession>
<evidence type="ECO:0000313" key="8">
    <source>
        <dbReference type="Proteomes" id="UP000078290"/>
    </source>
</evidence>
<organism evidence="7 8">
    <name type="scientific">Parageobacillus thermoglucosidasius</name>
    <name type="common">Geobacillus thermoglucosidasius</name>
    <dbReference type="NCBI Taxonomy" id="1426"/>
    <lineage>
        <taxon>Bacteria</taxon>
        <taxon>Bacillati</taxon>
        <taxon>Bacillota</taxon>
        <taxon>Bacilli</taxon>
        <taxon>Bacillales</taxon>
        <taxon>Anoxybacillaceae</taxon>
        <taxon>Parageobacillus</taxon>
    </lineage>
</organism>
<sequence>MVKKVAIIMIGSMFLAIGINVFLVPHHLLDGGIIGIGLIVKYIWHVKAGLTIILLSVPLYIIAWFYYRPFFYNSLHGLLFSSLMIDIFSALRGAATLDPIVSSVIGGIFVGIGIGMMLREETSTGGTDLLAQFIARMTNWNVGIVIFIMDAIIIAVGSFVIDSTSFLYSFIVVTVVGIVTTVLTRPRGWRHNMM</sequence>
<evidence type="ECO:0008006" key="9">
    <source>
        <dbReference type="Google" id="ProtNLM"/>
    </source>
</evidence>
<dbReference type="PANTHER" id="PTHR33545">
    <property type="entry name" value="UPF0750 MEMBRANE PROTEIN YITT-RELATED"/>
    <property type="match status" value="1"/>
</dbReference>
<reference evidence="8" key="1">
    <citation type="submission" date="2016-05" db="EMBL/GenBank/DDBJ databases">
        <authorList>
            <person name="Wang W."/>
            <person name="Zhu L."/>
        </authorList>
    </citation>
    <scope>NUCLEOTIDE SEQUENCE [LARGE SCALE GENOMIC DNA]</scope>
    <source>
        <strain evidence="8">W-2</strain>
    </source>
</reference>
<comment type="caution">
    <text evidence="7">The sequence shown here is derived from an EMBL/GenBank/DDBJ whole genome shotgun (WGS) entry which is preliminary data.</text>
</comment>
<dbReference type="EMBL" id="LXMA01000023">
    <property type="protein sequence ID" value="OAT72746.1"/>
    <property type="molecule type" value="Genomic_DNA"/>
</dbReference>
<dbReference type="InterPro" id="IPR051461">
    <property type="entry name" value="UPF0750_membrane"/>
</dbReference>
<protein>
    <recommendedName>
        <fullName evidence="9">YitT family protein</fullName>
    </recommendedName>
</protein>
<keyword evidence="4 6" id="KW-1133">Transmembrane helix</keyword>
<feature type="transmembrane region" description="Helical" evidence="6">
    <location>
        <begin position="48"/>
        <end position="67"/>
    </location>
</feature>
<evidence type="ECO:0000313" key="7">
    <source>
        <dbReference type="EMBL" id="OAT72746.1"/>
    </source>
</evidence>
<dbReference type="Pfam" id="PF02588">
    <property type="entry name" value="YitT_membrane"/>
    <property type="match status" value="1"/>
</dbReference>
<feature type="transmembrane region" description="Helical" evidence="6">
    <location>
        <begin position="100"/>
        <end position="118"/>
    </location>
</feature>
<evidence type="ECO:0000256" key="6">
    <source>
        <dbReference type="SAM" id="Phobius"/>
    </source>
</evidence>
<feature type="transmembrane region" description="Helical" evidence="6">
    <location>
        <begin position="166"/>
        <end position="184"/>
    </location>
</feature>
<dbReference type="AlphaFoldDB" id="A0A1B7KRP0"/>
<dbReference type="RefSeq" id="WP_064551717.1">
    <property type="nucleotide sequence ID" value="NZ_LXMA01000023.1"/>
</dbReference>
<evidence type="ECO:0000256" key="2">
    <source>
        <dbReference type="ARBA" id="ARBA00022475"/>
    </source>
</evidence>